<evidence type="ECO:0000313" key="1">
    <source>
        <dbReference type="EMBL" id="RLW07227.1"/>
    </source>
</evidence>
<dbReference type="Proteomes" id="UP000276834">
    <property type="component" value="Unassembled WGS sequence"/>
</dbReference>
<dbReference type="OrthoDB" id="9885621at2759"/>
<evidence type="ECO:0000313" key="2">
    <source>
        <dbReference type="Proteomes" id="UP000276834"/>
    </source>
</evidence>
<reference evidence="1 2" key="1">
    <citation type="journal article" date="2018" name="Proc. R. Soc. B">
        <title>A non-coding region near Follistatin controls head colour polymorphism in the Gouldian finch.</title>
        <authorList>
            <person name="Toomey M.B."/>
            <person name="Marques C.I."/>
            <person name="Andrade P."/>
            <person name="Araujo P.M."/>
            <person name="Sabatino S."/>
            <person name="Gazda M.A."/>
            <person name="Afonso S."/>
            <person name="Lopes R.J."/>
            <person name="Corbo J.C."/>
            <person name="Carneiro M."/>
        </authorList>
    </citation>
    <scope>NUCLEOTIDE SEQUENCE [LARGE SCALE GENOMIC DNA]</scope>
    <source>
        <strain evidence="1">Red01</strain>
        <tissue evidence="1">Muscle</tissue>
    </source>
</reference>
<name>A0A3L8SSS7_CHLGU</name>
<keyword evidence="2" id="KW-1185">Reference proteome</keyword>
<sequence length="83" mass="8703">MASVGPSAASTQPALPSGPAVFKTIPYAFILPEIVSMPRSLPHGTHSWLKSPETILKASLLESDVLELMLNAQSILTGFLGTA</sequence>
<accession>A0A3L8SSS7</accession>
<comment type="caution">
    <text evidence="1">The sequence shown here is derived from an EMBL/GenBank/DDBJ whole genome shotgun (WGS) entry which is preliminary data.</text>
</comment>
<gene>
    <name evidence="1" type="ORF">DV515_00004270</name>
</gene>
<proteinExistence type="predicted"/>
<dbReference type="AlphaFoldDB" id="A0A3L8SSS7"/>
<protein>
    <submittedName>
        <fullName evidence="1">Uncharacterized protein</fullName>
    </submittedName>
</protein>
<dbReference type="EMBL" id="QUSF01000008">
    <property type="protein sequence ID" value="RLW07227.1"/>
    <property type="molecule type" value="Genomic_DNA"/>
</dbReference>
<organism evidence="1 2">
    <name type="scientific">Chloebia gouldiae</name>
    <name type="common">Gouldian finch</name>
    <name type="synonym">Erythrura gouldiae</name>
    <dbReference type="NCBI Taxonomy" id="44316"/>
    <lineage>
        <taxon>Eukaryota</taxon>
        <taxon>Metazoa</taxon>
        <taxon>Chordata</taxon>
        <taxon>Craniata</taxon>
        <taxon>Vertebrata</taxon>
        <taxon>Euteleostomi</taxon>
        <taxon>Archelosauria</taxon>
        <taxon>Archosauria</taxon>
        <taxon>Dinosauria</taxon>
        <taxon>Saurischia</taxon>
        <taxon>Theropoda</taxon>
        <taxon>Coelurosauria</taxon>
        <taxon>Aves</taxon>
        <taxon>Neognathae</taxon>
        <taxon>Neoaves</taxon>
        <taxon>Telluraves</taxon>
        <taxon>Australaves</taxon>
        <taxon>Passeriformes</taxon>
        <taxon>Passeroidea</taxon>
        <taxon>Passeridae</taxon>
        <taxon>Chloebia</taxon>
    </lineage>
</organism>